<organism evidence="2 3">
    <name type="scientific">Rhamnusium bicolor</name>
    <dbReference type="NCBI Taxonomy" id="1586634"/>
    <lineage>
        <taxon>Eukaryota</taxon>
        <taxon>Metazoa</taxon>
        <taxon>Ecdysozoa</taxon>
        <taxon>Arthropoda</taxon>
        <taxon>Hexapoda</taxon>
        <taxon>Insecta</taxon>
        <taxon>Pterygota</taxon>
        <taxon>Neoptera</taxon>
        <taxon>Endopterygota</taxon>
        <taxon>Coleoptera</taxon>
        <taxon>Polyphaga</taxon>
        <taxon>Cucujiformia</taxon>
        <taxon>Chrysomeloidea</taxon>
        <taxon>Cerambycidae</taxon>
        <taxon>Lepturinae</taxon>
        <taxon>Rhagiini</taxon>
        <taxon>Rhamnusium</taxon>
    </lineage>
</organism>
<dbReference type="EMBL" id="JANEYF010004755">
    <property type="protein sequence ID" value="KAJ8930165.1"/>
    <property type="molecule type" value="Genomic_DNA"/>
</dbReference>
<comment type="caution">
    <text evidence="2">The sequence shown here is derived from an EMBL/GenBank/DDBJ whole genome shotgun (WGS) entry which is preliminary data.</text>
</comment>
<dbReference type="Proteomes" id="UP001162156">
    <property type="component" value="Unassembled WGS sequence"/>
</dbReference>
<dbReference type="Pfam" id="PF13843">
    <property type="entry name" value="DDE_Tnp_1_7"/>
    <property type="match status" value="1"/>
</dbReference>
<accession>A0AAV8WVA2</accession>
<keyword evidence="3" id="KW-1185">Reference proteome</keyword>
<reference evidence="2" key="1">
    <citation type="journal article" date="2023" name="Insect Mol. Biol.">
        <title>Genome sequencing provides insights into the evolution of gene families encoding plant cell wall-degrading enzymes in longhorned beetles.</title>
        <authorList>
            <person name="Shin N.R."/>
            <person name="Okamura Y."/>
            <person name="Kirsch R."/>
            <person name="Pauchet Y."/>
        </authorList>
    </citation>
    <scope>NUCLEOTIDE SEQUENCE</scope>
    <source>
        <strain evidence="2">RBIC_L_NR</strain>
    </source>
</reference>
<dbReference type="PANTHER" id="PTHR46599">
    <property type="entry name" value="PIGGYBAC TRANSPOSABLE ELEMENT-DERIVED PROTEIN 4"/>
    <property type="match status" value="1"/>
</dbReference>
<evidence type="ECO:0000313" key="2">
    <source>
        <dbReference type="EMBL" id="KAJ8930165.1"/>
    </source>
</evidence>
<dbReference type="AlphaFoldDB" id="A0AAV8WVA2"/>
<sequence length="122" mass="14271">MNCLRFENIHTREERKQVDKLAPIRQIFDEFVSCCKSSYRHSELVTIDEKLEAFRSKCSLRQYMPKKPNKYDIKIFALCDAKMWYTSSMEVYVGQQPIGPCRMENSAKAIIAKLTEHINGSN</sequence>
<protein>
    <recommendedName>
        <fullName evidence="1">PiggyBac transposable element-derived protein domain-containing protein</fullName>
    </recommendedName>
</protein>
<proteinExistence type="predicted"/>
<feature type="domain" description="PiggyBac transposable element-derived protein" evidence="1">
    <location>
        <begin position="2"/>
        <end position="122"/>
    </location>
</feature>
<gene>
    <name evidence="2" type="ORF">NQ314_017061</name>
</gene>
<dbReference type="PANTHER" id="PTHR46599:SF6">
    <property type="entry name" value="DUAL SPECIFICITY PHOSPHATASE 26"/>
    <property type="match status" value="1"/>
</dbReference>
<dbReference type="InterPro" id="IPR029526">
    <property type="entry name" value="PGBD"/>
</dbReference>
<evidence type="ECO:0000313" key="3">
    <source>
        <dbReference type="Proteomes" id="UP001162156"/>
    </source>
</evidence>
<evidence type="ECO:0000259" key="1">
    <source>
        <dbReference type="Pfam" id="PF13843"/>
    </source>
</evidence>
<name>A0AAV8WVA2_9CUCU</name>